<dbReference type="InterPro" id="IPR018060">
    <property type="entry name" value="HTH_AraC"/>
</dbReference>
<reference evidence="2 3" key="1">
    <citation type="submission" date="2020-08" db="EMBL/GenBank/DDBJ databases">
        <title>Genomic Encyclopedia of Type Strains, Phase IV (KMG-IV): sequencing the most valuable type-strain genomes for metagenomic binning, comparative biology and taxonomic classification.</title>
        <authorList>
            <person name="Goeker M."/>
        </authorList>
    </citation>
    <scope>NUCLEOTIDE SEQUENCE [LARGE SCALE GENOMIC DNA]</scope>
    <source>
        <strain evidence="2 3">DSM 29007</strain>
    </source>
</reference>
<dbReference type="Gene3D" id="1.10.10.60">
    <property type="entry name" value="Homeodomain-like"/>
    <property type="match status" value="1"/>
</dbReference>
<keyword evidence="3" id="KW-1185">Reference proteome</keyword>
<evidence type="ECO:0000313" key="3">
    <source>
        <dbReference type="Proteomes" id="UP000582837"/>
    </source>
</evidence>
<sequence>MFILHEDRAFLGMLRRIESGYELRQVSSWEDLTNALRRAPLTAVSVVDPWHRSGGTADPPPIHRLTTEFPAFSVVAVGRFPATAASDLHRLLGFGIADALDLDRENTPGAVARRLRVVRGRSARILLARAVDYPLPSRTRALLQAAVEVVGDGGQAPQLAAALRADERTVLRWLDRAGLPAPRRLLAWLRLLFASELLDDPARTIEGVARLSGYAGAVTLKAAYRNFLGQSVPQLRACGAFTSTAMAMKAEFRRIRENARGAGQSERVWLN</sequence>
<dbReference type="GO" id="GO:0003700">
    <property type="term" value="F:DNA-binding transcription factor activity"/>
    <property type="evidence" value="ECO:0007669"/>
    <property type="project" value="InterPro"/>
</dbReference>
<dbReference type="PROSITE" id="PS01124">
    <property type="entry name" value="HTH_ARAC_FAMILY_2"/>
    <property type="match status" value="1"/>
</dbReference>
<evidence type="ECO:0000259" key="1">
    <source>
        <dbReference type="PROSITE" id="PS01124"/>
    </source>
</evidence>
<evidence type="ECO:0000313" key="2">
    <source>
        <dbReference type="EMBL" id="MBB6070315.1"/>
    </source>
</evidence>
<name>A0A841GX62_9BACT</name>
<dbReference type="Proteomes" id="UP000582837">
    <property type="component" value="Unassembled WGS sequence"/>
</dbReference>
<dbReference type="GO" id="GO:0043565">
    <property type="term" value="F:sequence-specific DNA binding"/>
    <property type="evidence" value="ECO:0007669"/>
    <property type="project" value="InterPro"/>
</dbReference>
<dbReference type="EMBL" id="JACHIA010000004">
    <property type="protein sequence ID" value="MBB6070315.1"/>
    <property type="molecule type" value="Genomic_DNA"/>
</dbReference>
<organism evidence="2 3">
    <name type="scientific">Longimicrobium terrae</name>
    <dbReference type="NCBI Taxonomy" id="1639882"/>
    <lineage>
        <taxon>Bacteria</taxon>
        <taxon>Pseudomonadati</taxon>
        <taxon>Gemmatimonadota</taxon>
        <taxon>Longimicrobiia</taxon>
        <taxon>Longimicrobiales</taxon>
        <taxon>Longimicrobiaceae</taxon>
        <taxon>Longimicrobium</taxon>
    </lineage>
</organism>
<feature type="domain" description="HTH araC/xylS-type" evidence="1">
    <location>
        <begin position="137"/>
        <end position="238"/>
    </location>
</feature>
<accession>A0A841GX62</accession>
<dbReference type="AlphaFoldDB" id="A0A841GX62"/>
<gene>
    <name evidence="2" type="ORF">HNQ61_001934</name>
</gene>
<comment type="caution">
    <text evidence="2">The sequence shown here is derived from an EMBL/GenBank/DDBJ whole genome shotgun (WGS) entry which is preliminary data.</text>
</comment>
<proteinExistence type="predicted"/>
<protein>
    <submittedName>
        <fullName evidence="2">AraC-like DNA-binding protein</fullName>
    </submittedName>
</protein>
<keyword evidence="2" id="KW-0238">DNA-binding</keyword>
<dbReference type="RefSeq" id="WP_183685600.1">
    <property type="nucleotide sequence ID" value="NZ_JABDTL010000001.1"/>
</dbReference>